<dbReference type="GO" id="GO:0043709">
    <property type="term" value="P:cell adhesion involved in single-species biofilm formation"/>
    <property type="evidence" value="ECO:0007669"/>
    <property type="project" value="TreeGrafter"/>
</dbReference>
<evidence type="ECO:0000256" key="3">
    <source>
        <dbReference type="SAM" id="Phobius"/>
    </source>
</evidence>
<evidence type="ECO:0000259" key="4">
    <source>
        <dbReference type="PROSITE" id="PS50887"/>
    </source>
</evidence>
<dbReference type="GO" id="GO:0005886">
    <property type="term" value="C:plasma membrane"/>
    <property type="evidence" value="ECO:0007669"/>
    <property type="project" value="TreeGrafter"/>
</dbReference>
<dbReference type="InterPro" id="IPR029787">
    <property type="entry name" value="Nucleotide_cyclase"/>
</dbReference>
<dbReference type="GO" id="GO:1902201">
    <property type="term" value="P:negative regulation of bacterial-type flagellum-dependent cell motility"/>
    <property type="evidence" value="ECO:0007669"/>
    <property type="project" value="TreeGrafter"/>
</dbReference>
<dbReference type="PANTHER" id="PTHR45138:SF9">
    <property type="entry name" value="DIGUANYLATE CYCLASE DGCM-RELATED"/>
    <property type="match status" value="1"/>
</dbReference>
<dbReference type="PANTHER" id="PTHR45138">
    <property type="entry name" value="REGULATORY COMPONENTS OF SENSORY TRANSDUCTION SYSTEM"/>
    <property type="match status" value="1"/>
</dbReference>
<dbReference type="AlphaFoldDB" id="D3PC46"/>
<dbReference type="InterPro" id="IPR000160">
    <property type="entry name" value="GGDEF_dom"/>
</dbReference>
<reference evidence="5 6" key="1">
    <citation type="journal article" date="2010" name="DNA Res.">
        <title>Bacterial lifestyle in a deep-sea hydrothermal vent chimney revealed by the genome sequence of the thermophilic bacterium Deferribacter desulfuricans SSM1.</title>
        <authorList>
            <person name="Takaki Y."/>
            <person name="Shimamura S."/>
            <person name="Nakagawa S."/>
            <person name="Fukuhara Y."/>
            <person name="Horikawa H."/>
            <person name="Ankai A."/>
            <person name="Harada T."/>
            <person name="Hosoyama A."/>
            <person name="Oguchi A."/>
            <person name="Fukui S."/>
            <person name="Fujita N."/>
            <person name="Takami H."/>
            <person name="Takai K."/>
        </authorList>
    </citation>
    <scope>NUCLEOTIDE SEQUENCE [LARGE SCALE GENOMIC DNA]</scope>
    <source>
        <strain evidence="6">DSM 14783 / JCM 11476 / NBRC 101012 / SSM1</strain>
    </source>
</reference>
<dbReference type="EMBL" id="AP011529">
    <property type="protein sequence ID" value="BAI80169.1"/>
    <property type="molecule type" value="Genomic_DNA"/>
</dbReference>
<dbReference type="PROSITE" id="PS50887">
    <property type="entry name" value="GGDEF"/>
    <property type="match status" value="1"/>
</dbReference>
<dbReference type="FunFam" id="3.30.70.270:FF:000001">
    <property type="entry name" value="Diguanylate cyclase domain protein"/>
    <property type="match status" value="1"/>
</dbReference>
<dbReference type="SUPFAM" id="SSF55073">
    <property type="entry name" value="Nucleotide cyclase"/>
    <property type="match status" value="1"/>
</dbReference>
<dbReference type="Pfam" id="PF00990">
    <property type="entry name" value="GGDEF"/>
    <property type="match status" value="1"/>
</dbReference>
<dbReference type="InterPro" id="IPR050469">
    <property type="entry name" value="Diguanylate_Cyclase"/>
</dbReference>
<keyword evidence="3" id="KW-1133">Transmembrane helix</keyword>
<evidence type="ECO:0000313" key="5">
    <source>
        <dbReference type="EMBL" id="BAI80169.1"/>
    </source>
</evidence>
<name>D3PC46_DEFDS</name>
<keyword evidence="3" id="KW-0472">Membrane</keyword>
<dbReference type="RefSeq" id="WP_013007417.1">
    <property type="nucleotide sequence ID" value="NC_013939.1"/>
</dbReference>
<keyword evidence="6" id="KW-1185">Reference proteome</keyword>
<dbReference type="GO" id="GO:0052621">
    <property type="term" value="F:diguanylate cyclase activity"/>
    <property type="evidence" value="ECO:0007669"/>
    <property type="project" value="UniProtKB-EC"/>
</dbReference>
<feature type="transmembrane region" description="Helical" evidence="3">
    <location>
        <begin position="118"/>
        <end position="136"/>
    </location>
</feature>
<evidence type="ECO:0000256" key="2">
    <source>
        <dbReference type="ARBA" id="ARBA00034247"/>
    </source>
</evidence>
<dbReference type="STRING" id="639282.DEFDS_0689"/>
<feature type="transmembrane region" description="Helical" evidence="3">
    <location>
        <begin position="30"/>
        <end position="47"/>
    </location>
</feature>
<accession>D3PC46</accession>
<dbReference type="SMART" id="SM00267">
    <property type="entry name" value="GGDEF"/>
    <property type="match status" value="1"/>
</dbReference>
<dbReference type="CDD" id="cd01949">
    <property type="entry name" value="GGDEF"/>
    <property type="match status" value="1"/>
</dbReference>
<dbReference type="HOGENOM" id="CLU_000445_11_1_0"/>
<organism evidence="5 6">
    <name type="scientific">Deferribacter desulfuricans (strain DSM 14783 / JCM 11476 / NBRC 101012 / SSM1)</name>
    <dbReference type="NCBI Taxonomy" id="639282"/>
    <lineage>
        <taxon>Bacteria</taxon>
        <taxon>Pseudomonadati</taxon>
        <taxon>Deferribacterota</taxon>
        <taxon>Deferribacteres</taxon>
        <taxon>Deferribacterales</taxon>
        <taxon>Deferribacteraceae</taxon>
        <taxon>Deferribacter</taxon>
    </lineage>
</organism>
<dbReference type="OrthoDB" id="9759607at2"/>
<keyword evidence="3" id="KW-0812">Transmembrane</keyword>
<dbReference type="KEGG" id="ddf:DEFDS_0689"/>
<dbReference type="InterPro" id="IPR043128">
    <property type="entry name" value="Rev_trsase/Diguanyl_cyclase"/>
</dbReference>
<evidence type="ECO:0000256" key="1">
    <source>
        <dbReference type="ARBA" id="ARBA00012528"/>
    </source>
</evidence>
<sequence length="315" mass="36485">MYESLKRNIFVILTSILLIYETYNKTNENLLLLTSLLLTCYIAATLIKKVELDEVLFALFVILIGYLSIANREFIYFQILAITFLVFDSKFYVIKVILAILLILFDLFYLNISILSTFSLMILYSLFFSIFIKLLIDRLEEEIDELSITDDLTGLLNQKGFLKKFEEEYYRSVRYKKNFTVIMLDSDDLKKVNDTYGHKYGTKVILFIADEIKKNIRRTDFACRYGGDEFMICLVETPINNGKIFAERLKNNIAMKPVFTDKGRGFNVTVSVGVVGYPHTSEKSFELLDLVDKALYEAKNKGKNRVEILTKNSSL</sequence>
<dbReference type="Proteomes" id="UP000001520">
    <property type="component" value="Chromosome"/>
</dbReference>
<feature type="domain" description="GGDEF" evidence="4">
    <location>
        <begin position="177"/>
        <end position="311"/>
    </location>
</feature>
<dbReference type="NCBIfam" id="TIGR00254">
    <property type="entry name" value="GGDEF"/>
    <property type="match status" value="1"/>
</dbReference>
<proteinExistence type="predicted"/>
<evidence type="ECO:0000313" key="6">
    <source>
        <dbReference type="Proteomes" id="UP000001520"/>
    </source>
</evidence>
<dbReference type="eggNOG" id="COG3706">
    <property type="taxonomic scope" value="Bacteria"/>
</dbReference>
<dbReference type="EC" id="2.7.7.65" evidence="1"/>
<gene>
    <name evidence="5" type="ordered locus">DEFDS_0689</name>
</gene>
<comment type="catalytic activity">
    <reaction evidence="2">
        <text>2 GTP = 3',3'-c-di-GMP + 2 diphosphate</text>
        <dbReference type="Rhea" id="RHEA:24898"/>
        <dbReference type="ChEBI" id="CHEBI:33019"/>
        <dbReference type="ChEBI" id="CHEBI:37565"/>
        <dbReference type="ChEBI" id="CHEBI:58805"/>
        <dbReference type="EC" id="2.7.7.65"/>
    </reaction>
</comment>
<protein>
    <recommendedName>
        <fullName evidence="1">diguanylate cyclase</fullName>
        <ecNumber evidence="1">2.7.7.65</ecNumber>
    </recommendedName>
</protein>
<feature type="transmembrane region" description="Helical" evidence="3">
    <location>
        <begin position="59"/>
        <end position="85"/>
    </location>
</feature>
<feature type="transmembrane region" description="Helical" evidence="3">
    <location>
        <begin position="92"/>
        <end position="112"/>
    </location>
</feature>
<dbReference type="Gene3D" id="3.30.70.270">
    <property type="match status" value="1"/>
</dbReference>